<dbReference type="EMBL" id="JAAXZB010000002">
    <property type="protein sequence ID" value="NKW10768.1"/>
    <property type="molecule type" value="Genomic_DNA"/>
</dbReference>
<evidence type="ECO:0000313" key="1">
    <source>
        <dbReference type="EMBL" id="NKW10768.1"/>
    </source>
</evidence>
<name>A0A7X6FUR9_9HYPH</name>
<sequence length="79" mass="8827">MNLASRFRDGFADRLDAMLADIAELVGIEAGSYDVEGVTRTSHWIGERLHAQGLNFITKRFPSAAIACWRFEKGRARAD</sequence>
<protein>
    <submittedName>
        <fullName evidence="1">M20 family metallopeptidase</fullName>
    </submittedName>
</protein>
<accession>A0A7X6FUR9</accession>
<dbReference type="Proteomes" id="UP000558475">
    <property type="component" value="Unassembled WGS sequence"/>
</dbReference>
<reference evidence="1 2" key="1">
    <citation type="submission" date="2020-04" db="EMBL/GenBank/DDBJ databases">
        <title>Whole genome sequencing of clinical and environmental type strains of Ochrobactrum.</title>
        <authorList>
            <person name="Dharne M."/>
        </authorList>
    </citation>
    <scope>NUCLEOTIDE SEQUENCE [LARGE SCALE GENOMIC DNA]</scope>
    <source>
        <strain evidence="1 2">DSM 13340</strain>
    </source>
</reference>
<gene>
    <name evidence="1" type="ORF">HGG76_21120</name>
</gene>
<comment type="caution">
    <text evidence="1">The sequence shown here is derived from an EMBL/GenBank/DDBJ whole genome shotgun (WGS) entry which is preliminary data.</text>
</comment>
<organism evidence="1 2">
    <name type="scientific">Brucella tritici</name>
    <dbReference type="NCBI Taxonomy" id="94626"/>
    <lineage>
        <taxon>Bacteria</taxon>
        <taxon>Pseudomonadati</taxon>
        <taxon>Pseudomonadota</taxon>
        <taxon>Alphaproteobacteria</taxon>
        <taxon>Hyphomicrobiales</taxon>
        <taxon>Brucellaceae</taxon>
        <taxon>Brucella/Ochrobactrum group</taxon>
        <taxon>Brucella</taxon>
    </lineage>
</organism>
<evidence type="ECO:0000313" key="2">
    <source>
        <dbReference type="Proteomes" id="UP000558475"/>
    </source>
</evidence>
<dbReference type="AlphaFoldDB" id="A0A7X6FUR9"/>
<proteinExistence type="predicted"/>